<organism evidence="3 4">
    <name type="scientific">Methanosarcina mazei</name>
    <name type="common">Methanosarcina frisia</name>
    <dbReference type="NCBI Taxonomy" id="2209"/>
    <lineage>
        <taxon>Archaea</taxon>
        <taxon>Methanobacteriati</taxon>
        <taxon>Methanobacteriota</taxon>
        <taxon>Stenosarchaea group</taxon>
        <taxon>Methanomicrobia</taxon>
        <taxon>Methanosarcinales</taxon>
        <taxon>Methanosarcinaceae</taxon>
        <taxon>Methanosarcina</taxon>
    </lineage>
</organism>
<feature type="transmembrane region" description="Helical" evidence="2">
    <location>
        <begin position="469"/>
        <end position="492"/>
    </location>
</feature>
<protein>
    <submittedName>
        <fullName evidence="3">Conjugal transfer protein TraB</fullName>
    </submittedName>
</protein>
<dbReference type="AlphaFoldDB" id="A0A0F8EGR5"/>
<keyword evidence="2" id="KW-0812">Transmembrane</keyword>
<evidence type="ECO:0000313" key="4">
    <source>
        <dbReference type="Proteomes" id="UP000034577"/>
    </source>
</evidence>
<feature type="transmembrane region" description="Helical" evidence="2">
    <location>
        <begin position="410"/>
        <end position="434"/>
    </location>
</feature>
<gene>
    <name evidence="3" type="ORF">DU35_04665</name>
</gene>
<dbReference type="InterPro" id="IPR002816">
    <property type="entry name" value="TraB/PrgY/GumN_fam"/>
</dbReference>
<sequence length="515" mass="56084">MNKYEITDSQEMDPERNSYSSSQESIHSMDKPIESKEGNVSVGKFKLSDSSINNPEEIISVPSSTTEIEKVEMKPGRGEGLNPELLPASVSELLIPSPFQPQIPDGNNSSVEFHPSKVVLIGTAHVSEKSVNEVRSAIRNLKPDIVAVELCRARYDSLKGNVPETNQVPIKEILTEGKVYYYLVHWLLAYVQKKIGEDMGVKPGSEMISAIEEAEASGAKIALIDRDIQVTLQRFWGRMKFTEKIKMLGSLIGGLIGIGKGAEIDIDQITQQDVVTALVSELREFAPTAAETLIDERDAYLAGSILRTAAGGNKTIVAVIGAGHKPGVINYLENPKSLPPLNSLMQIPKKRFGIGKIIGFAFVGLIIGFFLLLLLSGVPLKLLLIAFGWWFIITGTLSAIGTLLAGGHPYSVLTAFSVAWLTTLHPLIAAGWFAGIVEARQRNPTAADIKALAGIETFREMFKNRFMRVLLVASFANIGSMTGTFLGAYVMIRVTGLDPRAVSYTHLTLPTIYSV</sequence>
<feature type="transmembrane region" description="Helical" evidence="2">
    <location>
        <begin position="382"/>
        <end position="404"/>
    </location>
</feature>
<feature type="compositionally biased region" description="Basic and acidic residues" evidence="1">
    <location>
        <begin position="27"/>
        <end position="37"/>
    </location>
</feature>
<dbReference type="InterPro" id="IPR005230">
    <property type="entry name" value="TraB_bac"/>
</dbReference>
<keyword evidence="2" id="KW-1133">Transmembrane helix</keyword>
<evidence type="ECO:0000256" key="2">
    <source>
        <dbReference type="SAM" id="Phobius"/>
    </source>
</evidence>
<evidence type="ECO:0000256" key="1">
    <source>
        <dbReference type="SAM" id="MobiDB-lite"/>
    </source>
</evidence>
<dbReference type="Proteomes" id="UP000034577">
    <property type="component" value="Unassembled WGS sequence"/>
</dbReference>
<dbReference type="EMBL" id="JJPD01000142">
    <property type="protein sequence ID" value="KKG38956.1"/>
    <property type="molecule type" value="Genomic_DNA"/>
</dbReference>
<keyword evidence="2" id="KW-0472">Membrane</keyword>
<dbReference type="InterPro" id="IPR046345">
    <property type="entry name" value="TraB_PrgY-like"/>
</dbReference>
<name>A0A0F8EGR5_METMZ</name>
<dbReference type="PATRIC" id="fig|2209.63.peg.1016"/>
<dbReference type="PANTHER" id="PTHR21530:SF7">
    <property type="entry name" value="TRAB DOMAIN-CONTAINING PROTEIN"/>
    <property type="match status" value="1"/>
</dbReference>
<dbReference type="CDD" id="cd14726">
    <property type="entry name" value="TraB_PrgY-like"/>
    <property type="match status" value="1"/>
</dbReference>
<reference evidence="3 4" key="1">
    <citation type="journal article" date="2015" name="ISME J.">
        <title>Genomic and phenotypic differentiation among Methanosarcina mazei populations from Columbia River sediment.</title>
        <authorList>
            <person name="Youngblut N.D."/>
            <person name="Wirth J.S."/>
            <person name="Henriksen J.R."/>
            <person name="Smith M."/>
            <person name="Simon H."/>
            <person name="Metcalf W.W."/>
            <person name="Whitaker R.J."/>
        </authorList>
    </citation>
    <scope>NUCLEOTIDE SEQUENCE [LARGE SCALE GENOMIC DNA]</scope>
    <source>
        <strain evidence="3 4">3.F.A.2.12</strain>
    </source>
</reference>
<dbReference type="PANTHER" id="PTHR21530">
    <property type="entry name" value="PHEROMONE SHUTDOWN PROTEIN"/>
    <property type="match status" value="1"/>
</dbReference>
<proteinExistence type="predicted"/>
<feature type="compositionally biased region" description="Polar residues" evidence="1">
    <location>
        <begin position="17"/>
        <end position="26"/>
    </location>
</feature>
<feature type="region of interest" description="Disordered" evidence="1">
    <location>
        <begin position="1"/>
        <end position="47"/>
    </location>
</feature>
<comment type="caution">
    <text evidence="3">The sequence shown here is derived from an EMBL/GenBank/DDBJ whole genome shotgun (WGS) entry which is preliminary data.</text>
</comment>
<feature type="transmembrane region" description="Helical" evidence="2">
    <location>
        <begin position="352"/>
        <end position="375"/>
    </location>
</feature>
<dbReference type="Pfam" id="PF01963">
    <property type="entry name" value="TraB_PrgY_gumN"/>
    <property type="match status" value="1"/>
</dbReference>
<evidence type="ECO:0000313" key="3">
    <source>
        <dbReference type="EMBL" id="KKG38956.1"/>
    </source>
</evidence>
<accession>A0A0F8EGR5</accession>
<dbReference type="NCBIfam" id="TIGR00261">
    <property type="entry name" value="traB"/>
    <property type="match status" value="1"/>
</dbReference>